<feature type="region of interest" description="Disordered" evidence="1">
    <location>
        <begin position="21"/>
        <end position="49"/>
    </location>
</feature>
<dbReference type="AlphaFoldDB" id="A0AAD1R1V6"/>
<dbReference type="EMBL" id="OW240912">
    <property type="protein sequence ID" value="CAH2221813.1"/>
    <property type="molecule type" value="Genomic_DNA"/>
</dbReference>
<name>A0AAD1R1V6_PELCU</name>
<evidence type="ECO:0000313" key="3">
    <source>
        <dbReference type="Proteomes" id="UP001295444"/>
    </source>
</evidence>
<dbReference type="Proteomes" id="UP001295444">
    <property type="component" value="Chromosome 01"/>
</dbReference>
<organism evidence="2 3">
    <name type="scientific">Pelobates cultripes</name>
    <name type="common">Western spadefoot toad</name>
    <dbReference type="NCBI Taxonomy" id="61616"/>
    <lineage>
        <taxon>Eukaryota</taxon>
        <taxon>Metazoa</taxon>
        <taxon>Chordata</taxon>
        <taxon>Craniata</taxon>
        <taxon>Vertebrata</taxon>
        <taxon>Euteleostomi</taxon>
        <taxon>Amphibia</taxon>
        <taxon>Batrachia</taxon>
        <taxon>Anura</taxon>
        <taxon>Pelobatoidea</taxon>
        <taxon>Pelobatidae</taxon>
        <taxon>Pelobates</taxon>
    </lineage>
</organism>
<sequence>MAAKSCKKLKQKTLQMHLTSATMLDMAGQDGADGPSSPTSVSEVSDPAHSMADYSAPVTTATLKSLLADLKSTFHTDLMQIASDIRLLIKRNGTDSSIASPEEGRKILRAWDIPLTTTTTPALQHTKSPVKLNRVWTQVPRGRSQEPT</sequence>
<accession>A0AAD1R1V6</accession>
<evidence type="ECO:0000313" key="2">
    <source>
        <dbReference type="EMBL" id="CAH2221813.1"/>
    </source>
</evidence>
<reference evidence="2" key="1">
    <citation type="submission" date="2022-03" db="EMBL/GenBank/DDBJ databases">
        <authorList>
            <person name="Alioto T."/>
            <person name="Alioto T."/>
            <person name="Gomez Garrido J."/>
        </authorList>
    </citation>
    <scope>NUCLEOTIDE SEQUENCE</scope>
</reference>
<proteinExistence type="predicted"/>
<gene>
    <name evidence="2" type="ORF">PECUL_23A041791</name>
</gene>
<protein>
    <submittedName>
        <fullName evidence="2">Uncharacterized protein</fullName>
    </submittedName>
</protein>
<evidence type="ECO:0000256" key="1">
    <source>
        <dbReference type="SAM" id="MobiDB-lite"/>
    </source>
</evidence>
<keyword evidence="3" id="KW-1185">Reference proteome</keyword>